<dbReference type="InterPro" id="IPR029061">
    <property type="entry name" value="THDP-binding"/>
</dbReference>
<organism evidence="7">
    <name type="scientific">uncultured marine thaumarchaeote KM3_60_F11</name>
    <dbReference type="NCBI Taxonomy" id="1456212"/>
    <lineage>
        <taxon>Archaea</taxon>
        <taxon>Nitrososphaerota</taxon>
        <taxon>environmental samples</taxon>
    </lineage>
</organism>
<evidence type="ECO:0000256" key="2">
    <source>
        <dbReference type="ARBA" id="ARBA00022793"/>
    </source>
</evidence>
<dbReference type="GO" id="GO:0019295">
    <property type="term" value="P:coenzyme M biosynthetic process"/>
    <property type="evidence" value="ECO:0007669"/>
    <property type="project" value="UniProtKB-KW"/>
</dbReference>
<dbReference type="Pfam" id="PF02776">
    <property type="entry name" value="TPP_enzyme_N"/>
    <property type="match status" value="1"/>
</dbReference>
<sequence>MKEVIQRKIFDYLLKNKIYNFVGVPDSTMKYFIDQGLKRNKILIATREEEAIGIAVGMSLKKFQSNSLVFMQNAGFANSMSTITSLVQLYKIPMIFLIGWRGFQENDAPEHTKIGKIQPKLLQALSLQSRILNEEDWKKSCDWALKLIKEGKSCALIIPREFVD</sequence>
<dbReference type="EC" id="4.1.1.79" evidence="4"/>
<keyword evidence="1" id="KW-0174">Coenzyme M biosynthesis</keyword>
<evidence type="ECO:0000313" key="7">
    <source>
        <dbReference type="EMBL" id="AIF13202.1"/>
    </source>
</evidence>
<accession>A0A075HFK0</accession>
<dbReference type="SUPFAM" id="SSF52518">
    <property type="entry name" value="Thiamin diphosphate-binding fold (THDP-binding)"/>
    <property type="match status" value="1"/>
</dbReference>
<keyword evidence="2" id="KW-0210">Decarboxylase</keyword>
<name>A0A075HFK0_9ARCH</name>
<dbReference type="PANTHER" id="PTHR42818:SF1">
    <property type="entry name" value="SULFOPYRUVATE DECARBOXYLASE"/>
    <property type="match status" value="1"/>
</dbReference>
<evidence type="ECO:0000256" key="4">
    <source>
        <dbReference type="ARBA" id="ARBA00038875"/>
    </source>
</evidence>
<dbReference type="InterPro" id="IPR051818">
    <property type="entry name" value="TPP_dependent_decarboxylase"/>
</dbReference>
<evidence type="ECO:0000256" key="5">
    <source>
        <dbReference type="ARBA" id="ARBA00048551"/>
    </source>
</evidence>
<dbReference type="EMBL" id="KF900966">
    <property type="protein sequence ID" value="AIF13202.1"/>
    <property type="molecule type" value="Genomic_DNA"/>
</dbReference>
<evidence type="ECO:0000256" key="1">
    <source>
        <dbReference type="ARBA" id="ARBA00022545"/>
    </source>
</evidence>
<dbReference type="Gene3D" id="3.40.50.970">
    <property type="match status" value="1"/>
</dbReference>
<dbReference type="GO" id="GO:0050545">
    <property type="term" value="F:sulfopyruvate decarboxylase activity"/>
    <property type="evidence" value="ECO:0007669"/>
    <property type="project" value="UniProtKB-EC"/>
</dbReference>
<keyword evidence="7" id="KW-0670">Pyruvate</keyword>
<dbReference type="InterPro" id="IPR012001">
    <property type="entry name" value="Thiamin_PyroP_enz_TPP-bd_dom"/>
</dbReference>
<dbReference type="AlphaFoldDB" id="A0A075HFK0"/>
<dbReference type="PANTHER" id="PTHR42818">
    <property type="entry name" value="SULFOPYRUVATE DECARBOXYLASE SUBUNIT ALPHA"/>
    <property type="match status" value="1"/>
</dbReference>
<feature type="domain" description="Thiamine pyrophosphate enzyme N-terminal TPP-binding" evidence="6">
    <location>
        <begin position="9"/>
        <end position="107"/>
    </location>
</feature>
<evidence type="ECO:0000259" key="6">
    <source>
        <dbReference type="Pfam" id="PF02776"/>
    </source>
</evidence>
<keyword evidence="3 7" id="KW-0456">Lyase</keyword>
<protein>
    <recommendedName>
        <fullName evidence="4">sulfopyruvate decarboxylase</fullName>
        <ecNumber evidence="4">4.1.1.79</ecNumber>
    </recommendedName>
</protein>
<dbReference type="CDD" id="cd07035">
    <property type="entry name" value="TPP_PYR_POX_like"/>
    <property type="match status" value="1"/>
</dbReference>
<comment type="catalytic activity">
    <reaction evidence="5">
        <text>3-sulfopyruvate + H(+) = sulfoacetaldehyde + CO2</text>
        <dbReference type="Rhea" id="RHEA:20948"/>
        <dbReference type="ChEBI" id="CHEBI:15378"/>
        <dbReference type="ChEBI" id="CHEBI:16526"/>
        <dbReference type="ChEBI" id="CHEBI:57940"/>
        <dbReference type="ChEBI" id="CHEBI:58246"/>
        <dbReference type="EC" id="4.1.1.79"/>
    </reaction>
</comment>
<proteinExistence type="predicted"/>
<evidence type="ECO:0000256" key="3">
    <source>
        <dbReference type="ARBA" id="ARBA00023239"/>
    </source>
</evidence>
<dbReference type="GO" id="GO:0030976">
    <property type="term" value="F:thiamine pyrophosphate binding"/>
    <property type="evidence" value="ECO:0007669"/>
    <property type="project" value="InterPro"/>
</dbReference>
<reference evidence="7" key="1">
    <citation type="journal article" date="2014" name="Genome Biol. Evol.">
        <title>Pangenome evidence for extensive interdomain horizontal transfer affecting lineage core and shell genes in uncultured planktonic thaumarchaeota and euryarchaeota.</title>
        <authorList>
            <person name="Deschamps P."/>
            <person name="Zivanovic Y."/>
            <person name="Moreira D."/>
            <person name="Rodriguez-Valera F."/>
            <person name="Lopez-Garcia P."/>
        </authorList>
    </citation>
    <scope>NUCLEOTIDE SEQUENCE</scope>
</reference>